<comment type="caution">
    <text evidence="17">The sequence shown here is derived from an EMBL/GenBank/DDBJ whole genome shotgun (WGS) entry which is preliminary data.</text>
</comment>
<evidence type="ECO:0000256" key="9">
    <source>
        <dbReference type="ARBA" id="ARBA00032370"/>
    </source>
</evidence>
<sequence>MNGIKLWLNKNLKGDPVIWTIVIILSVLSIMVVYSATGTLAYNNMKGDTEHYLLKHSSLVLLSWGAMWVAHKIDYRYYAKLSRLALFISVPLLFVTWKFGMNINEASRWITVPFINQAFQPSDLAKFALIVTLAAMLAKRQENIEDIKESLIPMLLWIGVICGLIAMTNLSSAALIFTTCMVVMFIGRVPVKYLAMLVLVGILAGATALAIGQRGSTAVSRIESFLSEDDIPFQAEQSYIAIANGGLVRFAPGKSQQKNFLPHPYSDFIFAIIVEEYGMLGGALVLFLYLALLYRGMRIVATSERTYGGLLAAGLSFALVLQALVNMGVAVGLVPITGLTLPLVSMGGTSQLFVGVAIGIILSVSRGEIEEIGTPQGNQVREDKLELAQ</sequence>
<keyword evidence="5" id="KW-0133">Cell shape</keyword>
<dbReference type="InterPro" id="IPR001182">
    <property type="entry name" value="FtsW/RodA"/>
</dbReference>
<evidence type="ECO:0000313" key="18">
    <source>
        <dbReference type="Proteomes" id="UP001300692"/>
    </source>
</evidence>
<evidence type="ECO:0000256" key="7">
    <source>
        <dbReference type="ARBA" id="ARBA00022989"/>
    </source>
</evidence>
<reference evidence="17 18" key="1">
    <citation type="submission" date="2022-10" db="EMBL/GenBank/DDBJ databases">
        <title>Comparative genomics and taxonomic characterization of three novel marine species of genus Reichenbachiella exhibiting antioxidant and polysaccharide degradation activities.</title>
        <authorList>
            <person name="Muhammad N."/>
            <person name="Lee Y.-J."/>
            <person name="Ko J."/>
            <person name="Kim S.-G."/>
        </authorList>
    </citation>
    <scope>NUCLEOTIDE SEQUENCE [LARGE SCALE GENOMIC DNA]</scope>
    <source>
        <strain evidence="17 18">ABR2-5</strain>
    </source>
</reference>
<evidence type="ECO:0000256" key="16">
    <source>
        <dbReference type="SAM" id="Phobius"/>
    </source>
</evidence>
<evidence type="ECO:0000256" key="4">
    <source>
        <dbReference type="ARBA" id="ARBA00022692"/>
    </source>
</evidence>
<evidence type="ECO:0000256" key="5">
    <source>
        <dbReference type="ARBA" id="ARBA00022960"/>
    </source>
</evidence>
<evidence type="ECO:0000256" key="6">
    <source>
        <dbReference type="ARBA" id="ARBA00022984"/>
    </source>
</evidence>
<keyword evidence="8 16" id="KW-0472">Membrane</keyword>
<evidence type="ECO:0000256" key="15">
    <source>
        <dbReference type="ARBA" id="ARBA00049902"/>
    </source>
</evidence>
<protein>
    <recommendedName>
        <fullName evidence="12">Probable peptidoglycan glycosyltransferase FtsW</fullName>
        <ecNumber evidence="14">2.4.99.28</ecNumber>
    </recommendedName>
    <alternativeName>
        <fullName evidence="13">Cell division protein FtsW</fullName>
    </alternativeName>
    <alternativeName>
        <fullName evidence="10">Cell wall polymerase</fullName>
    </alternativeName>
    <alternativeName>
        <fullName evidence="9">Peptidoglycan polymerase</fullName>
    </alternativeName>
</protein>
<feature type="transmembrane region" description="Helical" evidence="16">
    <location>
        <begin position="193"/>
        <end position="211"/>
    </location>
</feature>
<dbReference type="Pfam" id="PF01098">
    <property type="entry name" value="FTSW_RODA_SPOVE"/>
    <property type="match status" value="1"/>
</dbReference>
<evidence type="ECO:0000256" key="1">
    <source>
        <dbReference type="ARBA" id="ARBA00004141"/>
    </source>
</evidence>
<evidence type="ECO:0000256" key="8">
    <source>
        <dbReference type="ARBA" id="ARBA00023136"/>
    </source>
</evidence>
<evidence type="ECO:0000313" key="17">
    <source>
        <dbReference type="EMBL" id="MCV9387128.1"/>
    </source>
</evidence>
<dbReference type="EMBL" id="JAOYOD010000001">
    <property type="protein sequence ID" value="MCV9387128.1"/>
    <property type="molecule type" value="Genomic_DNA"/>
</dbReference>
<keyword evidence="6" id="KW-0573">Peptidoglycan synthesis</keyword>
<dbReference type="RefSeq" id="WP_264137955.1">
    <property type="nucleotide sequence ID" value="NZ_JAOYOD010000001.1"/>
</dbReference>
<keyword evidence="7 16" id="KW-1133">Transmembrane helix</keyword>
<evidence type="ECO:0000256" key="14">
    <source>
        <dbReference type="ARBA" id="ARBA00044770"/>
    </source>
</evidence>
<comment type="catalytic activity">
    <reaction evidence="15">
        <text>[GlcNAc-(1-&gt;4)-Mur2Ac(oyl-L-Ala-gamma-D-Glu-L-Lys-D-Ala-D-Ala)](n)-di-trans,octa-cis-undecaprenyl diphosphate + beta-D-GlcNAc-(1-&gt;4)-Mur2Ac(oyl-L-Ala-gamma-D-Glu-L-Lys-D-Ala-D-Ala)-di-trans,octa-cis-undecaprenyl diphosphate = [GlcNAc-(1-&gt;4)-Mur2Ac(oyl-L-Ala-gamma-D-Glu-L-Lys-D-Ala-D-Ala)](n+1)-di-trans,octa-cis-undecaprenyl diphosphate + di-trans,octa-cis-undecaprenyl diphosphate + H(+)</text>
        <dbReference type="Rhea" id="RHEA:23708"/>
        <dbReference type="Rhea" id="RHEA-COMP:9602"/>
        <dbReference type="Rhea" id="RHEA-COMP:9603"/>
        <dbReference type="ChEBI" id="CHEBI:15378"/>
        <dbReference type="ChEBI" id="CHEBI:58405"/>
        <dbReference type="ChEBI" id="CHEBI:60033"/>
        <dbReference type="ChEBI" id="CHEBI:78435"/>
        <dbReference type="EC" id="2.4.99.28"/>
    </reaction>
</comment>
<name>A0ABT3CU93_9BACT</name>
<comment type="subcellular location">
    <subcellularLocation>
        <location evidence="1">Membrane</location>
        <topology evidence="1">Multi-pass membrane protein</topology>
    </subcellularLocation>
</comment>
<evidence type="ECO:0000256" key="3">
    <source>
        <dbReference type="ARBA" id="ARBA00022679"/>
    </source>
</evidence>
<comment type="similarity">
    <text evidence="11">Belongs to the SEDS family. FtsW subfamily.</text>
</comment>
<keyword evidence="2" id="KW-0328">Glycosyltransferase</keyword>
<evidence type="ECO:0000256" key="2">
    <source>
        <dbReference type="ARBA" id="ARBA00022676"/>
    </source>
</evidence>
<keyword evidence="3" id="KW-0808">Transferase</keyword>
<dbReference type="Proteomes" id="UP001300692">
    <property type="component" value="Unassembled WGS sequence"/>
</dbReference>
<accession>A0ABT3CU93</accession>
<evidence type="ECO:0000256" key="12">
    <source>
        <dbReference type="ARBA" id="ARBA00041185"/>
    </source>
</evidence>
<keyword evidence="4 16" id="KW-0812">Transmembrane</keyword>
<feature type="transmembrane region" description="Helical" evidence="16">
    <location>
        <begin position="268"/>
        <end position="294"/>
    </location>
</feature>
<feature type="transmembrane region" description="Helical" evidence="16">
    <location>
        <begin position="157"/>
        <end position="186"/>
    </location>
</feature>
<feature type="transmembrane region" description="Helical" evidence="16">
    <location>
        <begin position="77"/>
        <end position="97"/>
    </location>
</feature>
<organism evidence="17 18">
    <name type="scientific">Reichenbachiella ulvae</name>
    <dbReference type="NCBI Taxonomy" id="2980104"/>
    <lineage>
        <taxon>Bacteria</taxon>
        <taxon>Pseudomonadati</taxon>
        <taxon>Bacteroidota</taxon>
        <taxon>Cytophagia</taxon>
        <taxon>Cytophagales</taxon>
        <taxon>Reichenbachiellaceae</taxon>
        <taxon>Reichenbachiella</taxon>
    </lineage>
</organism>
<dbReference type="PANTHER" id="PTHR30474">
    <property type="entry name" value="CELL CYCLE PROTEIN"/>
    <property type="match status" value="1"/>
</dbReference>
<dbReference type="PANTHER" id="PTHR30474:SF2">
    <property type="entry name" value="PEPTIDOGLYCAN GLYCOSYLTRANSFERASE FTSW-RELATED"/>
    <property type="match status" value="1"/>
</dbReference>
<evidence type="ECO:0000256" key="10">
    <source>
        <dbReference type="ARBA" id="ARBA00033270"/>
    </source>
</evidence>
<feature type="transmembrane region" description="Helical" evidence="16">
    <location>
        <begin position="306"/>
        <end position="333"/>
    </location>
</feature>
<dbReference type="EC" id="2.4.99.28" evidence="14"/>
<gene>
    <name evidence="17" type="ORF">N7U62_10670</name>
</gene>
<proteinExistence type="inferred from homology"/>
<evidence type="ECO:0000256" key="13">
    <source>
        <dbReference type="ARBA" id="ARBA00041418"/>
    </source>
</evidence>
<keyword evidence="18" id="KW-1185">Reference proteome</keyword>
<feature type="transmembrane region" description="Helical" evidence="16">
    <location>
        <begin position="339"/>
        <end position="362"/>
    </location>
</feature>
<feature type="transmembrane region" description="Helical" evidence="16">
    <location>
        <begin position="17"/>
        <end position="40"/>
    </location>
</feature>
<evidence type="ECO:0000256" key="11">
    <source>
        <dbReference type="ARBA" id="ARBA00038053"/>
    </source>
</evidence>